<dbReference type="InParanoid" id="A0A482WJS0"/>
<reference evidence="2 3" key="1">
    <citation type="journal article" date="2017" name="Gigascience">
        <title>Genome sequence of the small brown planthopper, Laodelphax striatellus.</title>
        <authorList>
            <person name="Zhu J."/>
            <person name="Jiang F."/>
            <person name="Wang X."/>
            <person name="Yang P."/>
            <person name="Bao Y."/>
            <person name="Zhao W."/>
            <person name="Wang W."/>
            <person name="Lu H."/>
            <person name="Wang Q."/>
            <person name="Cui N."/>
            <person name="Li J."/>
            <person name="Chen X."/>
            <person name="Luo L."/>
            <person name="Yu J."/>
            <person name="Kang L."/>
            <person name="Cui F."/>
        </authorList>
    </citation>
    <scope>NUCLEOTIDE SEQUENCE [LARGE SCALE GENOMIC DNA]</scope>
    <source>
        <strain evidence="2">Lst14</strain>
    </source>
</reference>
<dbReference type="PANTHER" id="PTHR23167">
    <property type="entry name" value="CALPONIN HOMOLOGY DOMAIN-CONTAINING PROTEIN DDB_G0272472-RELATED"/>
    <property type="match status" value="1"/>
</dbReference>
<protein>
    <recommendedName>
        <fullName evidence="1">Calponin-homology (CH) domain-containing protein</fullName>
    </recommendedName>
</protein>
<dbReference type="PROSITE" id="PS50021">
    <property type="entry name" value="CH"/>
    <property type="match status" value="1"/>
</dbReference>
<dbReference type="SMR" id="A0A482WJS0"/>
<dbReference type="STRING" id="195883.A0A482WJS0"/>
<dbReference type="AlphaFoldDB" id="A0A482WJS0"/>
<evidence type="ECO:0000313" key="3">
    <source>
        <dbReference type="Proteomes" id="UP000291343"/>
    </source>
</evidence>
<dbReference type="EMBL" id="QKKF02033424">
    <property type="protein sequence ID" value="RZF33777.1"/>
    <property type="molecule type" value="Genomic_DNA"/>
</dbReference>
<dbReference type="Proteomes" id="UP000291343">
    <property type="component" value="Unassembled WGS sequence"/>
</dbReference>
<name>A0A482WJS0_LAOST</name>
<dbReference type="InterPro" id="IPR036872">
    <property type="entry name" value="CH_dom_sf"/>
</dbReference>
<sequence length="81" mass="9040">MHISTVRQSDSDQLIAKVTSPVTLNRVGVCCVMGRGMKALELWCKKITDGYAGVKVENMTTSWRDGLAFCALIHHFRPDLM</sequence>
<organism evidence="2 3">
    <name type="scientific">Laodelphax striatellus</name>
    <name type="common">Small brown planthopper</name>
    <name type="synonym">Delphax striatella</name>
    <dbReference type="NCBI Taxonomy" id="195883"/>
    <lineage>
        <taxon>Eukaryota</taxon>
        <taxon>Metazoa</taxon>
        <taxon>Ecdysozoa</taxon>
        <taxon>Arthropoda</taxon>
        <taxon>Hexapoda</taxon>
        <taxon>Insecta</taxon>
        <taxon>Pterygota</taxon>
        <taxon>Neoptera</taxon>
        <taxon>Paraneoptera</taxon>
        <taxon>Hemiptera</taxon>
        <taxon>Auchenorrhyncha</taxon>
        <taxon>Fulgoroidea</taxon>
        <taxon>Delphacidae</taxon>
        <taxon>Criomorphinae</taxon>
        <taxon>Laodelphax</taxon>
    </lineage>
</organism>
<dbReference type="InterPro" id="IPR001715">
    <property type="entry name" value="CH_dom"/>
</dbReference>
<dbReference type="SUPFAM" id="SSF47576">
    <property type="entry name" value="Calponin-homology domain, CH-domain"/>
    <property type="match status" value="1"/>
</dbReference>
<keyword evidence="3" id="KW-1185">Reference proteome</keyword>
<proteinExistence type="predicted"/>
<dbReference type="Gene3D" id="1.10.418.10">
    <property type="entry name" value="Calponin-like domain"/>
    <property type="match status" value="1"/>
</dbReference>
<dbReference type="InterPro" id="IPR050540">
    <property type="entry name" value="F-actin_Monoox_Mical"/>
</dbReference>
<feature type="domain" description="Calponin-homology (CH)" evidence="1">
    <location>
        <begin position="34"/>
        <end position="81"/>
    </location>
</feature>
<gene>
    <name evidence="2" type="ORF">LSTR_LSTR014718</name>
</gene>
<evidence type="ECO:0000259" key="1">
    <source>
        <dbReference type="PROSITE" id="PS50021"/>
    </source>
</evidence>
<accession>A0A482WJS0</accession>
<comment type="caution">
    <text evidence="2">The sequence shown here is derived from an EMBL/GenBank/DDBJ whole genome shotgun (WGS) entry which is preliminary data.</text>
</comment>
<dbReference type="Pfam" id="PF00307">
    <property type="entry name" value="CH"/>
    <property type="match status" value="1"/>
</dbReference>
<evidence type="ECO:0000313" key="2">
    <source>
        <dbReference type="EMBL" id="RZF33777.1"/>
    </source>
</evidence>
<dbReference type="PANTHER" id="PTHR23167:SF84">
    <property type="entry name" value="ALPHA ACTININ 3-RELATED"/>
    <property type="match status" value="1"/>
</dbReference>
<dbReference type="OrthoDB" id="10017054at2759"/>